<protein>
    <submittedName>
        <fullName evidence="1">Uncharacterized protein</fullName>
    </submittedName>
</protein>
<reference evidence="1 2" key="1">
    <citation type="submission" date="2023-03" db="EMBL/GenBank/DDBJ databases">
        <title>Genome insight into feeding habits of ladybird beetles.</title>
        <authorList>
            <person name="Li H.-S."/>
            <person name="Huang Y.-H."/>
            <person name="Pang H."/>
        </authorList>
    </citation>
    <scope>NUCLEOTIDE SEQUENCE [LARGE SCALE GENOMIC DNA]</scope>
    <source>
        <strain evidence="1">SYSU_2023b</strain>
        <tissue evidence="1">Whole body</tissue>
    </source>
</reference>
<comment type="caution">
    <text evidence="1">The sequence shown here is derived from an EMBL/GenBank/DDBJ whole genome shotgun (WGS) entry which is preliminary data.</text>
</comment>
<dbReference type="AlphaFoldDB" id="A0AAW1V908"/>
<gene>
    <name evidence="1" type="ORF">WA026_008706</name>
</gene>
<accession>A0AAW1V908</accession>
<evidence type="ECO:0000313" key="2">
    <source>
        <dbReference type="Proteomes" id="UP001431783"/>
    </source>
</evidence>
<evidence type="ECO:0000313" key="1">
    <source>
        <dbReference type="EMBL" id="KAK9889903.1"/>
    </source>
</evidence>
<keyword evidence="2" id="KW-1185">Reference proteome</keyword>
<sequence>MIKYPPPRTEKRHCPLIAGVPALSRPLITDYSIPTTHNALTKDRELIPSPFNPMPRLRSALFVPGPEFLQHFEGMPPYQRHTVQSVLHNSLFLSTFLLA</sequence>
<name>A0AAW1V908_9CUCU</name>
<organism evidence="1 2">
    <name type="scientific">Henosepilachna vigintioctopunctata</name>
    <dbReference type="NCBI Taxonomy" id="420089"/>
    <lineage>
        <taxon>Eukaryota</taxon>
        <taxon>Metazoa</taxon>
        <taxon>Ecdysozoa</taxon>
        <taxon>Arthropoda</taxon>
        <taxon>Hexapoda</taxon>
        <taxon>Insecta</taxon>
        <taxon>Pterygota</taxon>
        <taxon>Neoptera</taxon>
        <taxon>Endopterygota</taxon>
        <taxon>Coleoptera</taxon>
        <taxon>Polyphaga</taxon>
        <taxon>Cucujiformia</taxon>
        <taxon>Coccinelloidea</taxon>
        <taxon>Coccinellidae</taxon>
        <taxon>Epilachninae</taxon>
        <taxon>Epilachnini</taxon>
        <taxon>Henosepilachna</taxon>
    </lineage>
</organism>
<proteinExistence type="predicted"/>
<dbReference type="EMBL" id="JARQZJ010000124">
    <property type="protein sequence ID" value="KAK9889903.1"/>
    <property type="molecule type" value="Genomic_DNA"/>
</dbReference>
<dbReference type="Proteomes" id="UP001431783">
    <property type="component" value="Unassembled WGS sequence"/>
</dbReference>